<keyword evidence="5 9" id="KW-0732">Signal</keyword>
<dbReference type="Pfam" id="PF01083">
    <property type="entry name" value="Cutinase"/>
    <property type="match status" value="1"/>
</dbReference>
<evidence type="ECO:0000256" key="6">
    <source>
        <dbReference type="ARBA" id="ARBA00022801"/>
    </source>
</evidence>
<feature type="compositionally biased region" description="Low complexity" evidence="8">
    <location>
        <begin position="273"/>
        <end position="287"/>
    </location>
</feature>
<evidence type="ECO:0000313" key="11">
    <source>
        <dbReference type="Proteomes" id="UP000193240"/>
    </source>
</evidence>
<evidence type="ECO:0000313" key="10">
    <source>
        <dbReference type="EMBL" id="OSS49549.1"/>
    </source>
</evidence>
<dbReference type="EMBL" id="KZ107843">
    <property type="protein sequence ID" value="OSS49549.1"/>
    <property type="molecule type" value="Genomic_DNA"/>
</dbReference>
<evidence type="ECO:0000256" key="7">
    <source>
        <dbReference type="ARBA" id="ARBA00023157"/>
    </source>
</evidence>
<keyword evidence="4" id="KW-0964">Secreted</keyword>
<dbReference type="GO" id="GO:0052689">
    <property type="term" value="F:carboxylic ester hydrolase activity"/>
    <property type="evidence" value="ECO:0007669"/>
    <property type="project" value="UniProtKB-KW"/>
</dbReference>
<evidence type="ECO:0000256" key="2">
    <source>
        <dbReference type="ARBA" id="ARBA00007534"/>
    </source>
</evidence>
<gene>
    <name evidence="10" type="ORF">B5807_06074</name>
</gene>
<keyword evidence="11" id="KW-1185">Reference proteome</keyword>
<feature type="compositionally biased region" description="Low complexity" evidence="8">
    <location>
        <begin position="307"/>
        <end position="316"/>
    </location>
</feature>
<dbReference type="InParanoid" id="A0A1Y2M186"/>
<keyword evidence="3" id="KW-0719">Serine esterase</keyword>
<dbReference type="SMART" id="SM01110">
    <property type="entry name" value="Cutinase"/>
    <property type="match status" value="1"/>
</dbReference>
<dbReference type="PROSITE" id="PS00931">
    <property type="entry name" value="CUTINASE_2"/>
    <property type="match status" value="1"/>
</dbReference>
<evidence type="ECO:0008006" key="12">
    <source>
        <dbReference type="Google" id="ProtNLM"/>
    </source>
</evidence>
<evidence type="ECO:0000256" key="9">
    <source>
        <dbReference type="SAM" id="SignalP"/>
    </source>
</evidence>
<proteinExistence type="inferred from homology"/>
<sequence>MSSIRQTLAIGALSALAAAQVTPPKLEAPCADVVIFMARGNDAPYHDGRTFPFVEATCGKFTAQGKSCDYIDIQYDVTLGADYCTQVAEGARNGISQITAFNQQCPCTHIVVNGYSEGAHVVGDVLGGPGGCTFVSTGLDNTSSAGKAIGAALLWGNVMHTANQPYNVLDGASLQKNPRSADDLARLGRYAPLLRDYCAAGDPVCAGGSVVADHLNYFELYTDEASSWVVSKIDGTADLCPASSSSSSTPATSFTAASSSIVVPESSTLVTVPSSTGAASSPSASATKEGFPTAVYPTGSYPTGGHSASTAPSSTVTPAPFPEPIGYEEACHVVYEVQYKYE</sequence>
<evidence type="ECO:0000256" key="3">
    <source>
        <dbReference type="ARBA" id="ARBA00022487"/>
    </source>
</evidence>
<dbReference type="PANTHER" id="PTHR33630:SF13">
    <property type="entry name" value="ACETYLXYLAN ESTERASE"/>
    <property type="match status" value="1"/>
</dbReference>
<keyword evidence="6" id="KW-0378">Hydrolase</keyword>
<dbReference type="SUPFAM" id="SSF53474">
    <property type="entry name" value="alpha/beta-Hydrolases"/>
    <property type="match status" value="1"/>
</dbReference>
<evidence type="ECO:0000256" key="1">
    <source>
        <dbReference type="ARBA" id="ARBA00004613"/>
    </source>
</evidence>
<dbReference type="GO" id="GO:0005576">
    <property type="term" value="C:extracellular region"/>
    <property type="evidence" value="ECO:0007669"/>
    <property type="project" value="UniProtKB-SubCell"/>
</dbReference>
<dbReference type="Proteomes" id="UP000193240">
    <property type="component" value="Unassembled WGS sequence"/>
</dbReference>
<dbReference type="OMA" id="KSCDYED"/>
<reference evidence="10 11" key="1">
    <citation type="journal article" date="2017" name="Genome Announc.">
        <title>Genome sequence of the saprophytic ascomycete Epicoccum nigrum ICMP 19927 strain isolated from New Zealand.</title>
        <authorList>
            <person name="Fokin M."/>
            <person name="Fleetwood D."/>
            <person name="Weir B.S."/>
            <person name="Villas-Boas S.G."/>
        </authorList>
    </citation>
    <scope>NUCLEOTIDE SEQUENCE [LARGE SCALE GENOMIC DNA]</scope>
    <source>
        <strain evidence="10 11">ICMP 19927</strain>
    </source>
</reference>
<protein>
    <recommendedName>
        <fullName evidence="12">Cutinase</fullName>
    </recommendedName>
</protein>
<organism evidence="10 11">
    <name type="scientific">Epicoccum nigrum</name>
    <name type="common">Soil fungus</name>
    <name type="synonym">Epicoccum purpurascens</name>
    <dbReference type="NCBI Taxonomy" id="105696"/>
    <lineage>
        <taxon>Eukaryota</taxon>
        <taxon>Fungi</taxon>
        <taxon>Dikarya</taxon>
        <taxon>Ascomycota</taxon>
        <taxon>Pezizomycotina</taxon>
        <taxon>Dothideomycetes</taxon>
        <taxon>Pleosporomycetidae</taxon>
        <taxon>Pleosporales</taxon>
        <taxon>Pleosporineae</taxon>
        <taxon>Didymellaceae</taxon>
        <taxon>Epicoccum</taxon>
    </lineage>
</organism>
<feature type="chain" id="PRO_5010991880" description="Cutinase" evidence="9">
    <location>
        <begin position="20"/>
        <end position="342"/>
    </location>
</feature>
<comment type="subcellular location">
    <subcellularLocation>
        <location evidence="1">Secreted</location>
    </subcellularLocation>
</comment>
<evidence type="ECO:0000256" key="8">
    <source>
        <dbReference type="SAM" id="MobiDB-lite"/>
    </source>
</evidence>
<keyword evidence="7" id="KW-1015">Disulfide bond</keyword>
<feature type="region of interest" description="Disordered" evidence="8">
    <location>
        <begin position="272"/>
        <end position="291"/>
    </location>
</feature>
<dbReference type="InterPro" id="IPR000675">
    <property type="entry name" value="Cutinase/axe"/>
</dbReference>
<dbReference type="PANTHER" id="PTHR33630">
    <property type="entry name" value="CUTINASE RV1984C-RELATED-RELATED"/>
    <property type="match status" value="1"/>
</dbReference>
<dbReference type="AlphaFoldDB" id="A0A1Y2M186"/>
<name>A0A1Y2M186_EPING</name>
<evidence type="ECO:0000256" key="5">
    <source>
        <dbReference type="ARBA" id="ARBA00022729"/>
    </source>
</evidence>
<feature type="signal peptide" evidence="9">
    <location>
        <begin position="1"/>
        <end position="19"/>
    </location>
</feature>
<comment type="similarity">
    <text evidence="2">Belongs to the cutinase family.</text>
</comment>
<dbReference type="InterPro" id="IPR043579">
    <property type="entry name" value="CUTINASE_2"/>
</dbReference>
<feature type="region of interest" description="Disordered" evidence="8">
    <location>
        <begin position="297"/>
        <end position="316"/>
    </location>
</feature>
<dbReference type="InterPro" id="IPR029058">
    <property type="entry name" value="AB_hydrolase_fold"/>
</dbReference>
<dbReference type="Gene3D" id="3.40.50.1820">
    <property type="entry name" value="alpha/beta hydrolase"/>
    <property type="match status" value="1"/>
</dbReference>
<evidence type="ECO:0000256" key="4">
    <source>
        <dbReference type="ARBA" id="ARBA00022525"/>
    </source>
</evidence>
<accession>A0A1Y2M186</accession>